<evidence type="ECO:0000259" key="9">
    <source>
        <dbReference type="PROSITE" id="PS50929"/>
    </source>
</evidence>
<evidence type="ECO:0000259" key="8">
    <source>
        <dbReference type="PROSITE" id="PS50893"/>
    </source>
</evidence>
<dbReference type="SUPFAM" id="SSF52540">
    <property type="entry name" value="P-loop containing nucleoside triphosphate hydrolases"/>
    <property type="match status" value="1"/>
</dbReference>
<evidence type="ECO:0000313" key="10">
    <source>
        <dbReference type="EMBL" id="SFL16490.1"/>
    </source>
</evidence>
<feature type="domain" description="ABC transmembrane type-1" evidence="9">
    <location>
        <begin position="139"/>
        <end position="414"/>
    </location>
</feature>
<evidence type="ECO:0000256" key="6">
    <source>
        <dbReference type="ARBA" id="ARBA00023136"/>
    </source>
</evidence>
<dbReference type="OrthoDB" id="9806127at2"/>
<keyword evidence="4" id="KW-0067">ATP-binding</keyword>
<protein>
    <submittedName>
        <fullName evidence="10">ABC-type bacteriocin/lantibiotic exporter, contains an N-terminal double-glycine peptidase domain</fullName>
    </submittedName>
</protein>
<dbReference type="PANTHER" id="PTHR24221:SF248">
    <property type="entry name" value="ABC TRANSPORTER TRANSMEMBRANE REGION"/>
    <property type="match status" value="1"/>
</dbReference>
<keyword evidence="5 7" id="KW-1133">Transmembrane helix</keyword>
<sequence length="646" mass="67995">MMSDATGFLQSVLKHLDGRHSDLAIEAAFGGFSSSLSDMARASNLIGVDASIHKGVPASWSDGHDGALIARDGSNWTALVRRDGDLVSFPENDETGQVRPPAGPLLYLRMLPEADASKVTFANISSRARGSFVHVVWQSLVINLCALAVPFFTMAVYDRVLGGGAAHSLPALLSGAVIVLITMLAMRRVRSGLAATEYASLSGKISTLLAGKALRSPISNTAGTSGSAIVARIRQGERAADLFASPNIAAIYDAPFILLTFAALVIVGGGMAIIPAIYLVLFFGFGLLMNAGTGSRDPFAVRQSQRRTQMIGELVDANGAIQRAGLGEKWLQRFDAILRSGARDTHRFMTRTGSHSAIATTLGSGTALVTLVVGIDLALNGHLSAGTLIGTMLLTWRITGPAQSLFLAIPRLKAIRSGWTSLEAQLRAPTVGKESHLQIALEPEAPAVAAQGLFYRYEAGQPPAVTGVSFDVAPGSIVVVMGPNGSGKSTLLQLIAGDLRPQSGHLTLNGRQISQYDPDEIDARCAYMGGDKGVWLELSSIKPGVGFSAEAHVERAAWSVITGHDSRFFVLDDPLAATGKDSVTEIGNFINETRGKATIFLATHDTELAALADVAIVLDAGNVVYCGPVQTETPEVEASAKEKSDE</sequence>
<feature type="transmembrane region" description="Helical" evidence="7">
    <location>
        <begin position="169"/>
        <end position="186"/>
    </location>
</feature>
<evidence type="ECO:0000256" key="1">
    <source>
        <dbReference type="ARBA" id="ARBA00004651"/>
    </source>
</evidence>
<organism evidence="10 11">
    <name type="scientific">Shimia haliotis</name>
    <dbReference type="NCBI Taxonomy" id="1280847"/>
    <lineage>
        <taxon>Bacteria</taxon>
        <taxon>Pseudomonadati</taxon>
        <taxon>Pseudomonadota</taxon>
        <taxon>Alphaproteobacteria</taxon>
        <taxon>Rhodobacterales</taxon>
        <taxon>Roseobacteraceae</taxon>
    </lineage>
</organism>
<dbReference type="AlphaFoldDB" id="A0A1I4FGR2"/>
<evidence type="ECO:0000256" key="4">
    <source>
        <dbReference type="ARBA" id="ARBA00022840"/>
    </source>
</evidence>
<comment type="subcellular location">
    <subcellularLocation>
        <location evidence="1">Cell membrane</location>
        <topology evidence="1">Multi-pass membrane protein</topology>
    </subcellularLocation>
</comment>
<dbReference type="GO" id="GO:0034040">
    <property type="term" value="F:ATPase-coupled lipid transmembrane transporter activity"/>
    <property type="evidence" value="ECO:0007669"/>
    <property type="project" value="TreeGrafter"/>
</dbReference>
<reference evidence="11" key="1">
    <citation type="submission" date="2016-10" db="EMBL/GenBank/DDBJ databases">
        <authorList>
            <person name="Varghese N."/>
            <person name="Submissions S."/>
        </authorList>
    </citation>
    <scope>NUCLEOTIDE SEQUENCE [LARGE SCALE GENOMIC DNA]</scope>
    <source>
        <strain evidence="11">DSM 28453</strain>
    </source>
</reference>
<dbReference type="InterPro" id="IPR003439">
    <property type="entry name" value="ABC_transporter-like_ATP-bd"/>
</dbReference>
<evidence type="ECO:0000256" key="2">
    <source>
        <dbReference type="ARBA" id="ARBA00022692"/>
    </source>
</evidence>
<dbReference type="Gene3D" id="1.20.1560.10">
    <property type="entry name" value="ABC transporter type 1, transmembrane domain"/>
    <property type="match status" value="1"/>
</dbReference>
<dbReference type="Gene3D" id="3.40.50.300">
    <property type="entry name" value="P-loop containing nucleotide triphosphate hydrolases"/>
    <property type="match status" value="2"/>
</dbReference>
<dbReference type="InterPro" id="IPR027417">
    <property type="entry name" value="P-loop_NTPase"/>
</dbReference>
<feature type="domain" description="ABC transporter" evidence="8">
    <location>
        <begin position="448"/>
        <end position="645"/>
    </location>
</feature>
<gene>
    <name evidence="10" type="ORF">SAMN04488036_1063</name>
</gene>
<dbReference type="Pfam" id="PF00005">
    <property type="entry name" value="ABC_tran"/>
    <property type="match status" value="1"/>
</dbReference>
<feature type="transmembrane region" description="Helical" evidence="7">
    <location>
        <begin position="135"/>
        <end position="157"/>
    </location>
</feature>
<dbReference type="InterPro" id="IPR036640">
    <property type="entry name" value="ABC1_TM_sf"/>
</dbReference>
<evidence type="ECO:0000256" key="5">
    <source>
        <dbReference type="ARBA" id="ARBA00022989"/>
    </source>
</evidence>
<dbReference type="GO" id="GO:0005886">
    <property type="term" value="C:plasma membrane"/>
    <property type="evidence" value="ECO:0007669"/>
    <property type="project" value="UniProtKB-SubCell"/>
</dbReference>
<accession>A0A1I4FGR2</accession>
<keyword evidence="2 7" id="KW-0812">Transmembrane</keyword>
<dbReference type="SUPFAM" id="SSF90123">
    <property type="entry name" value="ABC transporter transmembrane region"/>
    <property type="match status" value="1"/>
</dbReference>
<dbReference type="EMBL" id="FOSZ01000006">
    <property type="protein sequence ID" value="SFL16490.1"/>
    <property type="molecule type" value="Genomic_DNA"/>
</dbReference>
<dbReference type="InterPro" id="IPR039421">
    <property type="entry name" value="Type_1_exporter"/>
</dbReference>
<evidence type="ECO:0000313" key="11">
    <source>
        <dbReference type="Proteomes" id="UP000198851"/>
    </source>
</evidence>
<dbReference type="PANTHER" id="PTHR24221">
    <property type="entry name" value="ATP-BINDING CASSETTE SUB-FAMILY B"/>
    <property type="match status" value="1"/>
</dbReference>
<keyword evidence="11" id="KW-1185">Reference proteome</keyword>
<proteinExistence type="predicted"/>
<evidence type="ECO:0000256" key="3">
    <source>
        <dbReference type="ARBA" id="ARBA00022741"/>
    </source>
</evidence>
<dbReference type="PROSITE" id="PS50893">
    <property type="entry name" value="ABC_TRANSPORTER_2"/>
    <property type="match status" value="1"/>
</dbReference>
<dbReference type="InterPro" id="IPR011527">
    <property type="entry name" value="ABC1_TM_dom"/>
</dbReference>
<dbReference type="SMART" id="SM00382">
    <property type="entry name" value="AAA"/>
    <property type="match status" value="1"/>
</dbReference>
<name>A0A1I4FGR2_9RHOB</name>
<dbReference type="STRING" id="1280847.SAMN04488036_1063"/>
<keyword evidence="6 7" id="KW-0472">Membrane</keyword>
<dbReference type="GO" id="GO:0140359">
    <property type="term" value="F:ABC-type transporter activity"/>
    <property type="evidence" value="ECO:0007669"/>
    <property type="project" value="InterPro"/>
</dbReference>
<dbReference type="GO" id="GO:0016887">
    <property type="term" value="F:ATP hydrolysis activity"/>
    <property type="evidence" value="ECO:0007669"/>
    <property type="project" value="InterPro"/>
</dbReference>
<dbReference type="GO" id="GO:0005524">
    <property type="term" value="F:ATP binding"/>
    <property type="evidence" value="ECO:0007669"/>
    <property type="project" value="UniProtKB-KW"/>
</dbReference>
<dbReference type="PROSITE" id="PS50929">
    <property type="entry name" value="ABC_TM1F"/>
    <property type="match status" value="1"/>
</dbReference>
<dbReference type="Proteomes" id="UP000198851">
    <property type="component" value="Unassembled WGS sequence"/>
</dbReference>
<keyword evidence="3" id="KW-0547">Nucleotide-binding</keyword>
<evidence type="ECO:0000256" key="7">
    <source>
        <dbReference type="SAM" id="Phobius"/>
    </source>
</evidence>
<dbReference type="InterPro" id="IPR003593">
    <property type="entry name" value="AAA+_ATPase"/>
</dbReference>